<dbReference type="Proteomes" id="UP000560000">
    <property type="component" value="Unassembled WGS sequence"/>
</dbReference>
<feature type="domain" description="DUF1543" evidence="1">
    <location>
        <begin position="19"/>
        <end position="68"/>
    </location>
</feature>
<evidence type="ECO:0000313" key="2">
    <source>
        <dbReference type="EMBL" id="MBB6182822.1"/>
    </source>
</evidence>
<reference evidence="2 3" key="1">
    <citation type="submission" date="2020-08" db="EMBL/GenBank/DDBJ databases">
        <title>Genomic Encyclopedia of Type Strains, Phase IV (KMG-IV): sequencing the most valuable type-strain genomes for metagenomic binning, comparative biology and taxonomic classification.</title>
        <authorList>
            <person name="Goeker M."/>
        </authorList>
    </citation>
    <scope>NUCLEOTIDE SEQUENCE [LARGE SCALE GENOMIC DNA]</scope>
    <source>
        <strain evidence="2 3">DSM 107085</strain>
    </source>
</reference>
<comment type="caution">
    <text evidence="2">The sequence shown here is derived from an EMBL/GenBank/DDBJ whole genome shotgun (WGS) entry which is preliminary data.</text>
</comment>
<proteinExistence type="predicted"/>
<accession>A0A841KCB5</accession>
<gene>
    <name evidence="2" type="ORF">HNQ86_000167</name>
</gene>
<evidence type="ECO:0000259" key="1">
    <source>
        <dbReference type="Pfam" id="PF07566"/>
    </source>
</evidence>
<dbReference type="Pfam" id="PF07566">
    <property type="entry name" value="DUF1543"/>
    <property type="match status" value="1"/>
</dbReference>
<organism evidence="2 3">
    <name type="scientific">Oleiagrimonas soli</name>
    <dbReference type="NCBI Taxonomy" id="1543381"/>
    <lineage>
        <taxon>Bacteria</taxon>
        <taxon>Pseudomonadati</taxon>
        <taxon>Pseudomonadota</taxon>
        <taxon>Gammaproteobacteria</taxon>
        <taxon>Lysobacterales</taxon>
        <taxon>Rhodanobacteraceae</taxon>
        <taxon>Oleiagrimonas</taxon>
    </lineage>
</organism>
<name>A0A841KCB5_9GAMM</name>
<sequence length="187" mass="20821">MTDPLIACVLGGTAPGARVELHDIAFAVGPSLEAVYPQLLDSWFGHAHGLHVDAWTVLDRVEGYRVRLERTPADNGLHLYFVNIGGYRKGEFGERHAWGFFGAHSKSEAKERAKQSLLQGHELPHKDDLYDVDDCLQVGRIQGWHVHLEPDAEAHTAPVTNGYFPLPSAVVREWLARRDARETPTSP</sequence>
<protein>
    <recommendedName>
        <fullName evidence="1">DUF1543 domain-containing protein</fullName>
    </recommendedName>
</protein>
<dbReference type="EMBL" id="JACHET010000001">
    <property type="protein sequence ID" value="MBB6182822.1"/>
    <property type="molecule type" value="Genomic_DNA"/>
</dbReference>
<dbReference type="InterPro" id="IPR011440">
    <property type="entry name" value="DUF1543"/>
</dbReference>
<dbReference type="OrthoDB" id="850243at2"/>
<dbReference type="AlphaFoldDB" id="A0A841KCB5"/>
<dbReference type="Gene3D" id="3.10.20.10">
    <property type="match status" value="2"/>
</dbReference>
<evidence type="ECO:0000313" key="3">
    <source>
        <dbReference type="Proteomes" id="UP000560000"/>
    </source>
</evidence>
<dbReference type="RefSeq" id="WP_052394953.1">
    <property type="nucleotide sequence ID" value="NZ_JACHET010000001.1"/>
</dbReference>